<dbReference type="AlphaFoldDB" id="A0A6C0DTS8"/>
<name>A0A6C0DTS8_9ZZZZ</name>
<dbReference type="EC" id="2.1.1.113" evidence="2"/>
<reference evidence="8" key="1">
    <citation type="journal article" date="2020" name="Nature">
        <title>Giant virus diversity and host interactions through global metagenomics.</title>
        <authorList>
            <person name="Schulz F."/>
            <person name="Roux S."/>
            <person name="Paez-Espino D."/>
            <person name="Jungbluth S."/>
            <person name="Walsh D.A."/>
            <person name="Denef V.J."/>
            <person name="McMahon K.D."/>
            <person name="Konstantinidis K.T."/>
            <person name="Eloe-Fadrosh E.A."/>
            <person name="Kyrpides N.C."/>
            <person name="Woyke T."/>
        </authorList>
    </citation>
    <scope>NUCLEOTIDE SEQUENCE</scope>
    <source>
        <strain evidence="8">GVMAG-M-3300023174-5</strain>
    </source>
</reference>
<comment type="similarity">
    <text evidence="1">Belongs to the N(4)/N(6)-methyltransferase family. N(4) subfamily.</text>
</comment>
<dbReference type="SUPFAM" id="SSF53335">
    <property type="entry name" value="S-adenosyl-L-methionine-dependent methyltransferases"/>
    <property type="match status" value="1"/>
</dbReference>
<dbReference type="GO" id="GO:0009307">
    <property type="term" value="P:DNA restriction-modification system"/>
    <property type="evidence" value="ECO:0007669"/>
    <property type="project" value="UniProtKB-KW"/>
</dbReference>
<dbReference type="GO" id="GO:0003677">
    <property type="term" value="F:DNA binding"/>
    <property type="evidence" value="ECO:0007669"/>
    <property type="project" value="InterPro"/>
</dbReference>
<comment type="catalytic activity">
    <reaction evidence="7">
        <text>a 2'-deoxycytidine in DNA + S-adenosyl-L-methionine = an N(4)-methyl-2'-deoxycytidine in DNA + S-adenosyl-L-homocysteine + H(+)</text>
        <dbReference type="Rhea" id="RHEA:16857"/>
        <dbReference type="Rhea" id="RHEA-COMP:11369"/>
        <dbReference type="Rhea" id="RHEA-COMP:13674"/>
        <dbReference type="ChEBI" id="CHEBI:15378"/>
        <dbReference type="ChEBI" id="CHEBI:57856"/>
        <dbReference type="ChEBI" id="CHEBI:59789"/>
        <dbReference type="ChEBI" id="CHEBI:85452"/>
        <dbReference type="ChEBI" id="CHEBI:137933"/>
        <dbReference type="EC" id="2.1.1.113"/>
    </reaction>
</comment>
<dbReference type="CDD" id="cd02440">
    <property type="entry name" value="AdoMet_MTases"/>
    <property type="match status" value="1"/>
</dbReference>
<keyword evidence="5" id="KW-0949">S-adenosyl-L-methionine</keyword>
<evidence type="ECO:0000256" key="6">
    <source>
        <dbReference type="ARBA" id="ARBA00022747"/>
    </source>
</evidence>
<dbReference type="EMBL" id="MN739669">
    <property type="protein sequence ID" value="QHT19780.1"/>
    <property type="molecule type" value="Genomic_DNA"/>
</dbReference>
<dbReference type="Gene3D" id="3.40.50.150">
    <property type="entry name" value="Vaccinia Virus protein VP39"/>
    <property type="match status" value="1"/>
</dbReference>
<evidence type="ECO:0000256" key="1">
    <source>
        <dbReference type="ARBA" id="ARBA00010203"/>
    </source>
</evidence>
<keyword evidence="6" id="KW-0680">Restriction system</keyword>
<sequence length="308" mass="36646">MYKETFSQNEKLEISKMIKNITLDDIKSDFINLKDIGKNAKSISERCRIGNNVVDYFTFLERLETKGKYNANFFEFISNIEEFKKKKFIQNMLEYYDKVKNKNKTKNKYIVWKETYNICISAINIFRPIFAMEIYDKYKSEKVLDFCAGWGGRVIGAAALNIKKYIGIEINSSLKEPYQEMQKFLTNVSSTEIEMFFQDALKFDYSLLDYDTAFTSPPYYFLEKYSNNTEYESKKDMNEKFYKPLFEITYKYLKNGGYYILNINKEIYESVCVELFGDAHEAFSLKKSKRQNDYTEYVYVWQKLAHAT</sequence>
<evidence type="ECO:0000256" key="3">
    <source>
        <dbReference type="ARBA" id="ARBA00022603"/>
    </source>
</evidence>
<dbReference type="GO" id="GO:0032259">
    <property type="term" value="P:methylation"/>
    <property type="evidence" value="ECO:0007669"/>
    <property type="project" value="UniProtKB-KW"/>
</dbReference>
<keyword evidence="3" id="KW-0489">Methyltransferase</keyword>
<organism evidence="8">
    <name type="scientific">viral metagenome</name>
    <dbReference type="NCBI Taxonomy" id="1070528"/>
    <lineage>
        <taxon>unclassified sequences</taxon>
        <taxon>metagenomes</taxon>
        <taxon>organismal metagenomes</taxon>
    </lineage>
</organism>
<dbReference type="PROSITE" id="PS00093">
    <property type="entry name" value="N4_MTASE"/>
    <property type="match status" value="1"/>
</dbReference>
<evidence type="ECO:0000256" key="7">
    <source>
        <dbReference type="ARBA" id="ARBA00049120"/>
    </source>
</evidence>
<evidence type="ECO:0000256" key="2">
    <source>
        <dbReference type="ARBA" id="ARBA00012185"/>
    </source>
</evidence>
<dbReference type="GO" id="GO:0015667">
    <property type="term" value="F:site-specific DNA-methyltransferase (cytosine-N4-specific) activity"/>
    <property type="evidence" value="ECO:0007669"/>
    <property type="project" value="UniProtKB-EC"/>
</dbReference>
<keyword evidence="4" id="KW-0808">Transferase</keyword>
<evidence type="ECO:0000256" key="5">
    <source>
        <dbReference type="ARBA" id="ARBA00022691"/>
    </source>
</evidence>
<dbReference type="InterPro" id="IPR017985">
    <property type="entry name" value="MeTrfase_CN4_CS"/>
</dbReference>
<evidence type="ECO:0000256" key="4">
    <source>
        <dbReference type="ARBA" id="ARBA00022679"/>
    </source>
</evidence>
<proteinExistence type="inferred from homology"/>
<accession>A0A6C0DTS8</accession>
<dbReference type="InterPro" id="IPR029063">
    <property type="entry name" value="SAM-dependent_MTases_sf"/>
</dbReference>
<evidence type="ECO:0000313" key="8">
    <source>
        <dbReference type="EMBL" id="QHT19780.1"/>
    </source>
</evidence>
<protein>
    <recommendedName>
        <fullName evidence="2">site-specific DNA-methyltransferase (cytosine-N(4)-specific)</fullName>
        <ecNumber evidence="2">2.1.1.113</ecNumber>
    </recommendedName>
</protein>